<protein>
    <submittedName>
        <fullName evidence="4">DDB1 and CUL4 associated factor 15</fullName>
    </submittedName>
</protein>
<dbReference type="InterPro" id="IPR047319">
    <property type="entry name" value="DCAF15_C"/>
</dbReference>
<accession>A0A8C4Q7D1</accession>
<dbReference type="Pfam" id="PF14939">
    <property type="entry name" value="DCAF15_WD40"/>
    <property type="match status" value="1"/>
</dbReference>
<evidence type="ECO:0000313" key="5">
    <source>
        <dbReference type="Proteomes" id="UP000694388"/>
    </source>
</evidence>
<feature type="region of interest" description="Disordered" evidence="1">
    <location>
        <begin position="357"/>
        <end position="383"/>
    </location>
</feature>
<dbReference type="AlphaFoldDB" id="A0A8C4Q7D1"/>
<dbReference type="GO" id="GO:0016567">
    <property type="term" value="P:protein ubiquitination"/>
    <property type="evidence" value="ECO:0007669"/>
    <property type="project" value="InterPro"/>
</dbReference>
<dbReference type="Proteomes" id="UP000694388">
    <property type="component" value="Unplaced"/>
</dbReference>
<evidence type="ECO:0000256" key="1">
    <source>
        <dbReference type="SAM" id="MobiDB-lite"/>
    </source>
</evidence>
<dbReference type="PANTHER" id="PTHR28541">
    <property type="entry name" value="DDB1- AND CUL4-ASSOCIATED FACTOR 15"/>
    <property type="match status" value="1"/>
</dbReference>
<sequence length="612" mass="67406">MFTTLLNGAVCFLYSIPMTDDLPCNIETASEDQRDVYVTVLATPDYRPCHECHHIVHDSNDSTTAGHRAHKCPCNGFLLHFKYQVVYPFPSFQPSIQLRKDGVFLLNTSYSLLACAITHAKDNANHGLLCTRRTESSGFCTKHSTDCTPRHEAEGLEEHLSCAPNVKGGALAVPKFFPELNTVHGSNTLRQSTLQPPPHSSMASESSESLKSKTYNCDLMSEQCQRHLARKSSDPSYHQTSDILTRRPETLAKQPAQMCEEWVTGRRDATASDRCSVAREFASELFRRAQPQSEASGSSRDEDLPSVLEVRRPGCQQSAESLRESLSMNDSQLTESVLCSASIISCVNGEVSNMPDGMCREQKESNGANSESQGGQHVAGTSPTAVHLSAEWDATEPSLVSYTRTLYGGSTAGNGRASGFENKNIMPIVVTDLMNCELEPLGETSTQDMHLCVEQLSLDFEFLISEIIRTEASWAHRFCSFSDYDVFIMDVCPEEDCVVISIGLLLLAYPFDIHQSCSNSPELYQTTLHVAWDLHNGAVRVLGIGDLDRADESKIAALWRTWRHSCVALLSKSSVPTAPSLVVNRLTNEAVHKGRSLRFLQNTAGNVGVLLT</sequence>
<dbReference type="OMA" id="DISWGAR"/>
<evidence type="ECO:0000259" key="3">
    <source>
        <dbReference type="Pfam" id="PF14939"/>
    </source>
</evidence>
<dbReference type="InterPro" id="IPR032734">
    <property type="entry name" value="DCAF15_WD40"/>
</dbReference>
<keyword evidence="5" id="KW-1185">Reference proteome</keyword>
<dbReference type="InterPro" id="IPR038914">
    <property type="entry name" value="DCAF15"/>
</dbReference>
<dbReference type="Ensembl" id="ENSEBUT00000011712.1">
    <property type="protein sequence ID" value="ENSEBUP00000011151.1"/>
    <property type="gene ID" value="ENSEBUG00000007162.1"/>
</dbReference>
<keyword evidence="2" id="KW-0732">Signal</keyword>
<reference evidence="4" key="1">
    <citation type="submission" date="2025-08" db="UniProtKB">
        <authorList>
            <consortium name="Ensembl"/>
        </authorList>
    </citation>
    <scope>IDENTIFICATION</scope>
</reference>
<dbReference type="GO" id="GO:0080008">
    <property type="term" value="C:Cul4-RING E3 ubiquitin ligase complex"/>
    <property type="evidence" value="ECO:0007669"/>
    <property type="project" value="TreeGrafter"/>
</dbReference>
<feature type="region of interest" description="Disordered" evidence="1">
    <location>
        <begin position="286"/>
        <end position="306"/>
    </location>
</feature>
<dbReference type="CDD" id="cd20913">
    <property type="entry name" value="DCAF15-CTD"/>
    <property type="match status" value="1"/>
</dbReference>
<dbReference type="PANTHER" id="PTHR28541:SF1">
    <property type="entry name" value="DDB1- AND CUL4-ASSOCIATED FACTOR 15"/>
    <property type="match status" value="1"/>
</dbReference>
<dbReference type="GeneTree" id="ENSGT00390000011987"/>
<evidence type="ECO:0000313" key="4">
    <source>
        <dbReference type="Ensembl" id="ENSEBUP00000011151.1"/>
    </source>
</evidence>
<feature type="region of interest" description="Disordered" evidence="1">
    <location>
        <begin position="188"/>
        <end position="208"/>
    </location>
</feature>
<organism evidence="4 5">
    <name type="scientific">Eptatretus burgeri</name>
    <name type="common">Inshore hagfish</name>
    <dbReference type="NCBI Taxonomy" id="7764"/>
    <lineage>
        <taxon>Eukaryota</taxon>
        <taxon>Metazoa</taxon>
        <taxon>Chordata</taxon>
        <taxon>Craniata</taxon>
        <taxon>Vertebrata</taxon>
        <taxon>Cyclostomata</taxon>
        <taxon>Myxini</taxon>
        <taxon>Myxiniformes</taxon>
        <taxon>Myxinidae</taxon>
        <taxon>Eptatretinae</taxon>
        <taxon>Eptatretus</taxon>
    </lineage>
</organism>
<proteinExistence type="predicted"/>
<feature type="compositionally biased region" description="Polar residues" evidence="1">
    <location>
        <begin position="365"/>
        <end position="383"/>
    </location>
</feature>
<feature type="domain" description="DDB1- and CUL4-associated factor 15 WD40 repeat-containing" evidence="3">
    <location>
        <begin position="27"/>
        <end position="117"/>
    </location>
</feature>
<name>A0A8C4Q7D1_EPTBU</name>
<feature type="chain" id="PRO_5034875779" evidence="2">
    <location>
        <begin position="22"/>
        <end position="612"/>
    </location>
</feature>
<reference evidence="4" key="2">
    <citation type="submission" date="2025-09" db="UniProtKB">
        <authorList>
            <consortium name="Ensembl"/>
        </authorList>
    </citation>
    <scope>IDENTIFICATION</scope>
</reference>
<evidence type="ECO:0000256" key="2">
    <source>
        <dbReference type="SAM" id="SignalP"/>
    </source>
</evidence>
<feature type="signal peptide" evidence="2">
    <location>
        <begin position="1"/>
        <end position="21"/>
    </location>
</feature>